<feature type="domain" description="Ras-GEF" evidence="1">
    <location>
        <begin position="421"/>
        <end position="522"/>
    </location>
</feature>
<dbReference type="InterPro" id="IPR001895">
    <property type="entry name" value="RASGEF_cat_dom"/>
</dbReference>
<dbReference type="InterPro" id="IPR023578">
    <property type="entry name" value="Ras_GEF_dom_sf"/>
</dbReference>
<reference evidence="2 3" key="1">
    <citation type="journal article" date="2019" name="Sci. Rep.">
        <title>Nanopore sequencing improves the draft genome of the human pathogenic amoeba Naegleria fowleri.</title>
        <authorList>
            <person name="Liechti N."/>
            <person name="Schurch N."/>
            <person name="Bruggmann R."/>
            <person name="Wittwer M."/>
        </authorList>
    </citation>
    <scope>NUCLEOTIDE SEQUENCE [LARGE SCALE GENOMIC DNA]</scope>
    <source>
        <strain evidence="2 3">ATCC 30894</strain>
    </source>
</reference>
<dbReference type="RefSeq" id="XP_044566916.1">
    <property type="nucleotide sequence ID" value="XM_044702543.1"/>
</dbReference>
<name>A0A6A5BVV6_NAEFO</name>
<dbReference type="GeneID" id="68119279"/>
<dbReference type="Gene3D" id="1.10.840.10">
    <property type="entry name" value="Ras guanine-nucleotide exchange factors catalytic domain"/>
    <property type="match status" value="1"/>
</dbReference>
<dbReference type="SUPFAM" id="SSF48366">
    <property type="entry name" value="Ras GEF"/>
    <property type="match status" value="1"/>
</dbReference>
<organism evidence="2 3">
    <name type="scientific">Naegleria fowleri</name>
    <name type="common">Brain eating amoeba</name>
    <dbReference type="NCBI Taxonomy" id="5763"/>
    <lineage>
        <taxon>Eukaryota</taxon>
        <taxon>Discoba</taxon>
        <taxon>Heterolobosea</taxon>
        <taxon>Tetramitia</taxon>
        <taxon>Eutetramitia</taxon>
        <taxon>Vahlkampfiidae</taxon>
        <taxon>Naegleria</taxon>
    </lineage>
</organism>
<keyword evidence="3" id="KW-1185">Reference proteome</keyword>
<dbReference type="OMA" id="CIVQEND"/>
<protein>
    <recommendedName>
        <fullName evidence="1">Ras-GEF domain-containing protein</fullName>
    </recommendedName>
</protein>
<accession>A0A6A5BVV6</accession>
<evidence type="ECO:0000259" key="1">
    <source>
        <dbReference type="Pfam" id="PF00617"/>
    </source>
</evidence>
<dbReference type="EMBL" id="VFQX01000012">
    <property type="protein sequence ID" value="KAF0982203.1"/>
    <property type="molecule type" value="Genomic_DNA"/>
</dbReference>
<dbReference type="OrthoDB" id="10426369at2759"/>
<dbReference type="AlphaFoldDB" id="A0A6A5BVV6"/>
<dbReference type="GO" id="GO:0005085">
    <property type="term" value="F:guanyl-nucleotide exchange factor activity"/>
    <property type="evidence" value="ECO:0007669"/>
    <property type="project" value="InterPro"/>
</dbReference>
<dbReference type="GO" id="GO:0007264">
    <property type="term" value="P:small GTPase-mediated signal transduction"/>
    <property type="evidence" value="ECO:0007669"/>
    <property type="project" value="InterPro"/>
</dbReference>
<dbReference type="VEuPathDB" id="AmoebaDB:NF0080460"/>
<comment type="caution">
    <text evidence="2">The sequence shown here is derived from an EMBL/GenBank/DDBJ whole genome shotgun (WGS) entry which is preliminary data.</text>
</comment>
<gene>
    <name evidence="2" type="ORF">FDP41_012064</name>
</gene>
<sequence>MSTWSAACLLNREEDILPQVLCFISIDEMYHIMRLVNKKWNDCILNFRVIRSLYAYSFRRGGTFSSLLSTLKNNSEFDSTATDDSSLSKNKQAENFNTNTTSSELSSDTASMASCVVWDKEQFECILGCLKGHKERKPLSKTFSNNTFTITSRRTHSENSSAPVLTAMDCEKRATFVIQFIFSVIYDYKFQPHTGPSDIGDILNLLKERLSNAGDTIPCLLNMLPVACEYFGSNISLLMYKLFERLLTLDVENFSHWSLYFPNMKYAAPIRSPEHLNYEIRVKLFNMELDLLLDIISSMILGGMSSTIYTELLQFACYCSQFIIPTLTKMDLPLAATCKEKCEYIQNIIIKQEKNRYFLMNPFSHLSENVDQNKLIFQNNPHVKNFSELQQNNLLLNPQFTYKTLSLHVAAMLDYGMRQLSISDFLSVREPYEKRSKVLLRNCSCWNNLLNFLTTCIVQENDLNNRASIYEKIEQAMLYSFVLNDFSSAKLFQTVIENGAVHRMKRTINAQKKSNDYELLLKDCKGLSPLTRQVSLTDLVFLFDGSSDIRYHLYHITPTLREMGRIYFRPSILYHYLGGLEMSSNEEDEIEHKIQIISKKSLKDKLKSMFKQTSQNESNSRLDIEILEFLYFVVQQRKKMSDEEIYKMSITAEQREVNK</sequence>
<evidence type="ECO:0000313" key="2">
    <source>
        <dbReference type="EMBL" id="KAF0982203.1"/>
    </source>
</evidence>
<dbReference type="VEuPathDB" id="AmoebaDB:NfTy_023670"/>
<evidence type="ECO:0000313" key="3">
    <source>
        <dbReference type="Proteomes" id="UP000444721"/>
    </source>
</evidence>
<proteinExistence type="predicted"/>
<dbReference type="VEuPathDB" id="AmoebaDB:FDP41_012064"/>
<dbReference type="VEuPathDB" id="AmoebaDB:NF0080470"/>
<dbReference type="Proteomes" id="UP000444721">
    <property type="component" value="Unassembled WGS sequence"/>
</dbReference>
<dbReference type="Pfam" id="PF00617">
    <property type="entry name" value="RasGEF"/>
    <property type="match status" value="1"/>
</dbReference>
<dbReference type="InterPro" id="IPR036964">
    <property type="entry name" value="RASGEF_cat_dom_sf"/>
</dbReference>